<dbReference type="Proteomes" id="UP000659698">
    <property type="component" value="Unassembled WGS sequence"/>
</dbReference>
<gene>
    <name evidence="3" type="ORF">H7U12_13045</name>
</gene>
<dbReference type="EMBL" id="JACOAF010000030">
    <property type="protein sequence ID" value="MBC3540613.1"/>
    <property type="molecule type" value="Genomic_DNA"/>
</dbReference>
<evidence type="ECO:0000313" key="4">
    <source>
        <dbReference type="Proteomes" id="UP000659698"/>
    </source>
</evidence>
<proteinExistence type="predicted"/>
<dbReference type="InterPro" id="IPR005094">
    <property type="entry name" value="Endonuclease_MobA/VirD2"/>
</dbReference>
<feature type="domain" description="MobA/VirD2-like nuclease" evidence="2">
    <location>
        <begin position="40"/>
        <end position="152"/>
    </location>
</feature>
<feature type="region of interest" description="Disordered" evidence="1">
    <location>
        <begin position="251"/>
        <end position="315"/>
    </location>
</feature>
<name>A0ABR6VTV4_9BACT</name>
<accession>A0ABR6VTV4</accession>
<comment type="caution">
    <text evidence="3">The sequence shown here is derived from an EMBL/GenBank/DDBJ whole genome shotgun (WGS) entry which is preliminary data.</text>
</comment>
<organism evidence="3 4">
    <name type="scientific">Rufibacter sediminis</name>
    <dbReference type="NCBI Taxonomy" id="2762756"/>
    <lineage>
        <taxon>Bacteria</taxon>
        <taxon>Pseudomonadati</taxon>
        <taxon>Bacteroidota</taxon>
        <taxon>Cytophagia</taxon>
        <taxon>Cytophagales</taxon>
        <taxon>Hymenobacteraceae</taxon>
        <taxon>Rufibacter</taxon>
    </lineage>
</organism>
<reference evidence="3 4" key="1">
    <citation type="journal article" date="2019" name="Int. J. Syst. Evol. Microbiol.">
        <title>Rufibacter sediminis sp. nov., isolated from freshwater lake sediment.</title>
        <authorList>
            <person name="Qu J.H."/>
            <person name="Zhang L.J."/>
            <person name="Fu Y.H."/>
            <person name="Li H.F."/>
        </authorList>
    </citation>
    <scope>NUCLEOTIDE SEQUENCE [LARGE SCALE GENOMIC DNA]</scope>
    <source>
        <strain evidence="3 4">H-1</strain>
    </source>
</reference>
<sequence>MIIKGNLHSDADGLADYMLGVGDNDKVRIFANEGGIFTKLTAQDFRMTMKEMGHLADQTKAKYPAYHIQLCPDHDAAKNLKDRDIKYMINEVLHQRGLSGRPYTCAIHYKHGLPHIHLGVQRYNPETGKMDPNKKWARDHDRARANIEKALGHKRTPLRNIYREQIKKAVNYVWQASGNAVELLKGIRDLGYMIAKGGHKRPWQLVDDRGIAHNLVKMLFPVKAKELSDKLKGQKLPMYDEAIKEQREKFKQKEQAKKEEARQQFTGYGRDDRKPDTRQHFADFGQNDRDAEAAQIERDIKEGRERGRGFQKEPE</sequence>
<keyword evidence="4" id="KW-1185">Reference proteome</keyword>
<dbReference type="RefSeq" id="WP_186638613.1">
    <property type="nucleotide sequence ID" value="NZ_JACOAF010000030.1"/>
</dbReference>
<dbReference type="Pfam" id="PF03432">
    <property type="entry name" value="Relaxase"/>
    <property type="match status" value="1"/>
</dbReference>
<evidence type="ECO:0000256" key="1">
    <source>
        <dbReference type="SAM" id="MobiDB-lite"/>
    </source>
</evidence>
<evidence type="ECO:0000313" key="3">
    <source>
        <dbReference type="EMBL" id="MBC3540613.1"/>
    </source>
</evidence>
<protein>
    <recommendedName>
        <fullName evidence="2">MobA/VirD2-like nuclease domain-containing protein</fullName>
    </recommendedName>
</protein>
<feature type="compositionally biased region" description="Basic and acidic residues" evidence="1">
    <location>
        <begin position="251"/>
        <end position="262"/>
    </location>
</feature>
<evidence type="ECO:0000259" key="2">
    <source>
        <dbReference type="Pfam" id="PF03432"/>
    </source>
</evidence>
<feature type="compositionally biased region" description="Basic and acidic residues" evidence="1">
    <location>
        <begin position="269"/>
        <end position="315"/>
    </location>
</feature>